<protein>
    <submittedName>
        <fullName evidence="3">Uncharacterized protein</fullName>
    </submittedName>
</protein>
<evidence type="ECO:0000313" key="3">
    <source>
        <dbReference type="EMBL" id="CAK1545443.1"/>
    </source>
</evidence>
<dbReference type="AlphaFoldDB" id="A0AAV1J7M9"/>
<evidence type="ECO:0000256" key="2">
    <source>
        <dbReference type="SAM" id="SignalP"/>
    </source>
</evidence>
<organism evidence="3 4">
    <name type="scientific">Leptosia nina</name>
    <dbReference type="NCBI Taxonomy" id="320188"/>
    <lineage>
        <taxon>Eukaryota</taxon>
        <taxon>Metazoa</taxon>
        <taxon>Ecdysozoa</taxon>
        <taxon>Arthropoda</taxon>
        <taxon>Hexapoda</taxon>
        <taxon>Insecta</taxon>
        <taxon>Pterygota</taxon>
        <taxon>Neoptera</taxon>
        <taxon>Endopterygota</taxon>
        <taxon>Lepidoptera</taxon>
        <taxon>Glossata</taxon>
        <taxon>Ditrysia</taxon>
        <taxon>Papilionoidea</taxon>
        <taxon>Pieridae</taxon>
        <taxon>Pierinae</taxon>
        <taxon>Leptosia</taxon>
    </lineage>
</organism>
<proteinExistence type="predicted"/>
<feature type="chain" id="PRO_5043987562" evidence="2">
    <location>
        <begin position="17"/>
        <end position="283"/>
    </location>
</feature>
<gene>
    <name evidence="3" type="ORF">LNINA_LOCUS5096</name>
</gene>
<name>A0AAV1J7M9_9NEOP</name>
<keyword evidence="4" id="KW-1185">Reference proteome</keyword>
<sequence>MARLVVLLLIIAYGSGMKMRETVERTVMVRTTGSDLQPAATGFIYKRGTNGEAVVTKLGESEVMEQLSKFYNPKEFRGEENAPVKSEEKVIPVKEENDDVDGIADEDYKKAIDEYSSSFDDYIKSLGDFKDYNNKDFNYNDYFNKNVKDGDKHNDYDNKKFESYYMAREEIPFKDAYGKNYNHEEYNNDYHSYKVPQGVGFRYKQNEKDNADFVRDEHRHDGGKTGNVEHEQSSEHEGLGNEKKSDEHGTTNSDEDSTTNGYIDFGAKIGPSARKSYAYDVKH</sequence>
<dbReference type="EMBL" id="CAVLEF010000007">
    <property type="protein sequence ID" value="CAK1545443.1"/>
    <property type="molecule type" value="Genomic_DNA"/>
</dbReference>
<feature type="signal peptide" evidence="2">
    <location>
        <begin position="1"/>
        <end position="16"/>
    </location>
</feature>
<evidence type="ECO:0000256" key="1">
    <source>
        <dbReference type="SAM" id="MobiDB-lite"/>
    </source>
</evidence>
<feature type="compositionally biased region" description="Basic and acidic residues" evidence="1">
    <location>
        <begin position="216"/>
        <end position="249"/>
    </location>
</feature>
<accession>A0AAV1J7M9</accession>
<reference evidence="3 4" key="1">
    <citation type="submission" date="2023-11" db="EMBL/GenBank/DDBJ databases">
        <authorList>
            <person name="Okamura Y."/>
        </authorList>
    </citation>
    <scope>NUCLEOTIDE SEQUENCE [LARGE SCALE GENOMIC DNA]</scope>
</reference>
<evidence type="ECO:0000313" key="4">
    <source>
        <dbReference type="Proteomes" id="UP001497472"/>
    </source>
</evidence>
<comment type="caution">
    <text evidence="3">The sequence shown here is derived from an EMBL/GenBank/DDBJ whole genome shotgun (WGS) entry which is preliminary data.</text>
</comment>
<keyword evidence="2" id="KW-0732">Signal</keyword>
<dbReference type="Proteomes" id="UP001497472">
    <property type="component" value="Unassembled WGS sequence"/>
</dbReference>
<feature type="region of interest" description="Disordered" evidence="1">
    <location>
        <begin position="216"/>
        <end position="268"/>
    </location>
</feature>